<gene>
    <name evidence="11" type="ORF">PHPALM_14569</name>
</gene>
<dbReference type="GO" id="GO:0004674">
    <property type="term" value="F:protein serine/threonine kinase activity"/>
    <property type="evidence" value="ECO:0007669"/>
    <property type="project" value="UniProtKB-KW"/>
</dbReference>
<keyword evidence="12" id="KW-1185">Reference proteome</keyword>
<evidence type="ECO:0000256" key="1">
    <source>
        <dbReference type="ARBA" id="ARBA00006485"/>
    </source>
</evidence>
<evidence type="ECO:0000256" key="2">
    <source>
        <dbReference type="ARBA" id="ARBA00022527"/>
    </source>
</evidence>
<dbReference type="InterPro" id="IPR000719">
    <property type="entry name" value="Prot_kinase_dom"/>
</dbReference>
<evidence type="ECO:0000256" key="4">
    <source>
        <dbReference type="ARBA" id="ARBA00022679"/>
    </source>
</evidence>
<evidence type="ECO:0000256" key="9">
    <source>
        <dbReference type="RuleBase" id="RU000304"/>
    </source>
</evidence>
<evidence type="ECO:0000313" key="11">
    <source>
        <dbReference type="EMBL" id="POM69175.1"/>
    </source>
</evidence>
<dbReference type="PROSITE" id="PS50011">
    <property type="entry name" value="PROTEIN_KINASE_DOM"/>
    <property type="match status" value="1"/>
</dbReference>
<evidence type="ECO:0000256" key="3">
    <source>
        <dbReference type="ARBA" id="ARBA00022553"/>
    </source>
</evidence>
<keyword evidence="6 11" id="KW-0418">Kinase</keyword>
<organism evidence="11 12">
    <name type="scientific">Phytophthora palmivora</name>
    <dbReference type="NCBI Taxonomy" id="4796"/>
    <lineage>
        <taxon>Eukaryota</taxon>
        <taxon>Sar</taxon>
        <taxon>Stramenopiles</taxon>
        <taxon>Oomycota</taxon>
        <taxon>Peronosporomycetes</taxon>
        <taxon>Peronosporales</taxon>
        <taxon>Peronosporaceae</taxon>
        <taxon>Phytophthora</taxon>
    </lineage>
</organism>
<evidence type="ECO:0000259" key="10">
    <source>
        <dbReference type="PROSITE" id="PS50011"/>
    </source>
</evidence>
<dbReference type="FunFam" id="1.10.510.10:FF:000952">
    <property type="entry name" value="cyclin-dependent kinase 20 isoform X4"/>
    <property type="match status" value="1"/>
</dbReference>
<keyword evidence="5 8" id="KW-0547">Nucleotide-binding</keyword>
<name>A0A2P4XUB9_9STRA</name>
<sequence length="397" mass="45690">MERYQKLEKIGEGTYGVVYKAKDRVTGEVIALKKIRLEAEDEGIPSTAIREISLLKELQHINIVRLYNIVHTERKLTLVFEYLDQDLKKYLDVCEKGLEKPILKSFLYQLLRGIAYCHQHRVLHRDLKPQNLLINREGELKLGDFGLARAFGIPVRSYTHEVVTLWYRAPDVLMGSRQHRAVRMHDALLAILRGVRNGSFYGTKVRAPHAMVMIFLFQKGSIRQKLRGVVRLTFEHSKNLALFVGVYKSVLAVLRAHQQTLGQHVTTDVGKPGVHWHAAVAGGIGGYLVWGRYSSVNFQIIMYLMSRVLISVVRVLAAKGYQPFVQYRFKHVYPMLATVVWASVMWLYENEPHTLHPSLLKSMQFLYDESCRWKDGLVEFLPSPATTAVFLLTWLQF</sequence>
<protein>
    <submittedName>
        <fullName evidence="11">CMGC/CDK protein Kinase</fullName>
    </submittedName>
</protein>
<dbReference type="Gene3D" id="1.10.510.10">
    <property type="entry name" value="Transferase(Phosphotransferase) domain 1"/>
    <property type="match status" value="1"/>
</dbReference>
<dbReference type="InterPro" id="IPR019531">
    <property type="entry name" value="Pmp4"/>
</dbReference>
<dbReference type="InterPro" id="IPR011009">
    <property type="entry name" value="Kinase-like_dom_sf"/>
</dbReference>
<dbReference type="GO" id="GO:0005778">
    <property type="term" value="C:peroxisomal membrane"/>
    <property type="evidence" value="ECO:0007669"/>
    <property type="project" value="TreeGrafter"/>
</dbReference>
<dbReference type="PROSITE" id="PS00108">
    <property type="entry name" value="PROTEIN_KINASE_ST"/>
    <property type="match status" value="1"/>
</dbReference>
<dbReference type="SMART" id="SM00220">
    <property type="entry name" value="S_TKc"/>
    <property type="match status" value="1"/>
</dbReference>
<evidence type="ECO:0000256" key="7">
    <source>
        <dbReference type="ARBA" id="ARBA00022840"/>
    </source>
</evidence>
<accession>A0A2P4XUB9</accession>
<dbReference type="SUPFAM" id="SSF56112">
    <property type="entry name" value="Protein kinase-like (PK-like)"/>
    <property type="match status" value="1"/>
</dbReference>
<keyword evidence="4" id="KW-0808">Transferase</keyword>
<dbReference type="PANTHER" id="PTHR15460:SF3">
    <property type="entry name" value="PEROXISOMAL MEMBRANE PROTEIN 4"/>
    <property type="match status" value="1"/>
</dbReference>
<dbReference type="EMBL" id="NCKW01007923">
    <property type="protein sequence ID" value="POM69175.1"/>
    <property type="molecule type" value="Genomic_DNA"/>
</dbReference>
<dbReference type="FunFam" id="3.30.200.20:FF:000027">
    <property type="entry name" value="Putative Cyclin-dependent kinase 1"/>
    <property type="match status" value="1"/>
</dbReference>
<feature type="domain" description="Protein kinase" evidence="10">
    <location>
        <begin position="4"/>
        <end position="267"/>
    </location>
</feature>
<evidence type="ECO:0000256" key="8">
    <source>
        <dbReference type="PROSITE-ProRule" id="PRU10141"/>
    </source>
</evidence>
<dbReference type="Gene3D" id="3.30.200.20">
    <property type="entry name" value="Phosphorylase Kinase, domain 1"/>
    <property type="match status" value="1"/>
</dbReference>
<evidence type="ECO:0000313" key="12">
    <source>
        <dbReference type="Proteomes" id="UP000237271"/>
    </source>
</evidence>
<dbReference type="InterPro" id="IPR008271">
    <property type="entry name" value="Ser/Thr_kinase_AS"/>
</dbReference>
<evidence type="ECO:0000256" key="6">
    <source>
        <dbReference type="ARBA" id="ARBA00022777"/>
    </source>
</evidence>
<evidence type="ECO:0000256" key="5">
    <source>
        <dbReference type="ARBA" id="ARBA00022741"/>
    </source>
</evidence>
<dbReference type="Pfam" id="PF00069">
    <property type="entry name" value="Pkinase"/>
    <property type="match status" value="1"/>
</dbReference>
<dbReference type="GO" id="GO:0005524">
    <property type="term" value="F:ATP binding"/>
    <property type="evidence" value="ECO:0007669"/>
    <property type="project" value="UniProtKB-UniRule"/>
</dbReference>
<comment type="similarity">
    <text evidence="1">Belongs to the protein kinase superfamily. CMGC Ser/Thr protein kinase family. CDC2/CDKX subfamily.</text>
</comment>
<keyword evidence="7 8" id="KW-0067">ATP-binding</keyword>
<dbReference type="OrthoDB" id="39659at2759"/>
<reference evidence="11 12" key="1">
    <citation type="journal article" date="2017" name="Genome Biol. Evol.">
        <title>Phytophthora megakarya and P. palmivora, closely related causal agents of cacao black pod rot, underwent increases in genome sizes and gene numbers by different mechanisms.</title>
        <authorList>
            <person name="Ali S.S."/>
            <person name="Shao J."/>
            <person name="Lary D.J."/>
            <person name="Kronmiller B."/>
            <person name="Shen D."/>
            <person name="Strem M.D."/>
            <person name="Amoako-Attah I."/>
            <person name="Akrofi A.Y."/>
            <person name="Begoude B.A."/>
            <person name="Ten Hoopen G.M."/>
            <person name="Coulibaly K."/>
            <person name="Kebe B.I."/>
            <person name="Melnick R.L."/>
            <person name="Guiltinan M.J."/>
            <person name="Tyler B.M."/>
            <person name="Meinhardt L.W."/>
            <person name="Bailey B.A."/>
        </authorList>
    </citation>
    <scope>NUCLEOTIDE SEQUENCE [LARGE SCALE GENOMIC DNA]</scope>
    <source>
        <strain evidence="12">sbr112.9</strain>
    </source>
</reference>
<dbReference type="InterPro" id="IPR017441">
    <property type="entry name" value="Protein_kinase_ATP_BS"/>
</dbReference>
<dbReference type="PROSITE" id="PS00107">
    <property type="entry name" value="PROTEIN_KINASE_ATP"/>
    <property type="match status" value="1"/>
</dbReference>
<dbReference type="Proteomes" id="UP000237271">
    <property type="component" value="Unassembled WGS sequence"/>
</dbReference>
<dbReference type="PANTHER" id="PTHR15460">
    <property type="entry name" value="PEROXISOMAL MEMBRANE PROTEIN 4"/>
    <property type="match status" value="1"/>
</dbReference>
<keyword evidence="2 9" id="KW-0723">Serine/threonine-protein kinase</keyword>
<keyword evidence="3" id="KW-0597">Phosphoprotein</keyword>
<proteinExistence type="inferred from homology"/>
<feature type="binding site" evidence="8">
    <location>
        <position position="33"/>
    </location>
    <ligand>
        <name>ATP</name>
        <dbReference type="ChEBI" id="CHEBI:30616"/>
    </ligand>
</feature>
<dbReference type="AlphaFoldDB" id="A0A2P4XUB9"/>
<comment type="caution">
    <text evidence="11">The sequence shown here is derived from an EMBL/GenBank/DDBJ whole genome shotgun (WGS) entry which is preliminary data.</text>
</comment>